<sequence>MAQFSNSFFSSASHLNISGGEFSNVNGNQTKNVHHDTSNITGSYNTNTTTNTNSGNWNYSSKNESRDNRQVYQDRRRVDGSSWNNSGSGGYATREQPWAQGNAPRSYQQPQQPVQTAYPQHRTIEALPKAQPRPLPVQHARHAITDGDGGDGYSGQDKVLNDQIMASLKVKPNVERVPRQVGVGARPGSAPVPEVSQSQSQSQLRRQAQEVKQVSAASTSVLQVPQVNMNSPRPLPPVVQANPFRRLMMTQTQNGLGASSGASTKVESGGREEVQVPVLPQAPAPELLPSLSPSLSPSESPSPTPTPSPSSKPSLSTDPQVPVIPHNQGSVTGSGSGSSSSSSSSSVNQNHPSRDETKIEVLKAAHSQPASEVQSQAQAQAQAQTHSLNLSRVPTRTDLKYHLEPETNPELQVKYQESHKSKHGKGWKFWKKKEKRVKERV</sequence>
<feature type="compositionally biased region" description="Polar residues" evidence="1">
    <location>
        <begin position="385"/>
        <end position="394"/>
    </location>
</feature>
<feature type="compositionally biased region" description="Polar residues" evidence="1">
    <location>
        <begin position="252"/>
        <end position="266"/>
    </location>
</feature>
<feature type="region of interest" description="Disordered" evidence="1">
    <location>
        <begin position="26"/>
        <end position="117"/>
    </location>
</feature>
<feature type="compositionally biased region" description="Low complexity" evidence="1">
    <location>
        <begin position="337"/>
        <end position="346"/>
    </location>
</feature>
<feature type="compositionally biased region" description="Pro residues" evidence="1">
    <location>
        <begin position="300"/>
        <end position="310"/>
    </location>
</feature>
<evidence type="ECO:0000313" key="3">
    <source>
        <dbReference type="Proteomes" id="UP001049176"/>
    </source>
</evidence>
<feature type="compositionally biased region" description="Basic and acidic residues" evidence="1">
    <location>
        <begin position="352"/>
        <end position="363"/>
    </location>
</feature>
<feature type="compositionally biased region" description="Low complexity" evidence="1">
    <location>
        <begin position="367"/>
        <end position="384"/>
    </location>
</feature>
<feature type="region of interest" description="Disordered" evidence="1">
    <location>
        <begin position="183"/>
        <end position="204"/>
    </location>
</feature>
<dbReference type="GeneID" id="66080877"/>
<feature type="compositionally biased region" description="Low complexity" evidence="1">
    <location>
        <begin position="275"/>
        <end position="299"/>
    </location>
</feature>
<dbReference type="RefSeq" id="XP_043006668.1">
    <property type="nucleotide sequence ID" value="XM_043156855.1"/>
</dbReference>
<dbReference type="Proteomes" id="UP001049176">
    <property type="component" value="Chromosome 7"/>
</dbReference>
<comment type="caution">
    <text evidence="2">The sequence shown here is derived from an EMBL/GenBank/DDBJ whole genome shotgun (WGS) entry which is preliminary data.</text>
</comment>
<evidence type="ECO:0000256" key="1">
    <source>
        <dbReference type="SAM" id="MobiDB-lite"/>
    </source>
</evidence>
<feature type="compositionally biased region" description="Basic and acidic residues" evidence="1">
    <location>
        <begin position="63"/>
        <end position="79"/>
    </location>
</feature>
<accession>A0A9P7UQC3</accession>
<name>A0A9P7UQC3_9AGAR</name>
<reference evidence="2" key="1">
    <citation type="journal article" date="2021" name="Genome Biol. Evol.">
        <title>The assembled and annotated genome of the fairy-ring fungus Marasmius oreades.</title>
        <authorList>
            <person name="Hiltunen M."/>
            <person name="Ament-Velasquez S.L."/>
            <person name="Johannesson H."/>
        </authorList>
    </citation>
    <scope>NUCLEOTIDE SEQUENCE</scope>
    <source>
        <strain evidence="2">03SP1</strain>
    </source>
</reference>
<feature type="compositionally biased region" description="Low complexity" evidence="1">
    <location>
        <begin position="189"/>
        <end position="204"/>
    </location>
</feature>
<dbReference type="OrthoDB" id="3130864at2759"/>
<feature type="compositionally biased region" description="Low complexity" evidence="1">
    <location>
        <begin position="38"/>
        <end position="61"/>
    </location>
</feature>
<evidence type="ECO:0000313" key="2">
    <source>
        <dbReference type="EMBL" id="KAG7090198.1"/>
    </source>
</evidence>
<organism evidence="2 3">
    <name type="scientific">Marasmius oreades</name>
    <name type="common">fairy-ring Marasmius</name>
    <dbReference type="NCBI Taxonomy" id="181124"/>
    <lineage>
        <taxon>Eukaryota</taxon>
        <taxon>Fungi</taxon>
        <taxon>Dikarya</taxon>
        <taxon>Basidiomycota</taxon>
        <taxon>Agaricomycotina</taxon>
        <taxon>Agaricomycetes</taxon>
        <taxon>Agaricomycetidae</taxon>
        <taxon>Agaricales</taxon>
        <taxon>Marasmiineae</taxon>
        <taxon>Marasmiaceae</taxon>
        <taxon>Marasmius</taxon>
    </lineage>
</organism>
<proteinExistence type="predicted"/>
<dbReference type="KEGG" id="more:E1B28_011802"/>
<dbReference type="EMBL" id="CM032187">
    <property type="protein sequence ID" value="KAG7090198.1"/>
    <property type="molecule type" value="Genomic_DNA"/>
</dbReference>
<protein>
    <submittedName>
        <fullName evidence="2">Uncharacterized protein</fullName>
    </submittedName>
</protein>
<feature type="region of interest" description="Disordered" evidence="1">
    <location>
        <begin position="252"/>
        <end position="397"/>
    </location>
</feature>
<feature type="region of interest" description="Disordered" evidence="1">
    <location>
        <begin position="417"/>
        <end position="441"/>
    </location>
</feature>
<gene>
    <name evidence="2" type="ORF">E1B28_011802</name>
</gene>
<dbReference type="AlphaFoldDB" id="A0A9P7UQC3"/>
<feature type="compositionally biased region" description="Polar residues" evidence="1">
    <location>
        <begin position="103"/>
        <end position="117"/>
    </location>
</feature>
<feature type="compositionally biased region" description="Basic residues" evidence="1">
    <location>
        <begin position="420"/>
        <end position="435"/>
    </location>
</feature>
<keyword evidence="3" id="KW-1185">Reference proteome</keyword>